<dbReference type="AlphaFoldDB" id="A0A6C0BK93"/>
<name>A0A6C0BK93_9ZZZZ</name>
<proteinExistence type="predicted"/>
<organism evidence="1">
    <name type="scientific">viral metagenome</name>
    <dbReference type="NCBI Taxonomy" id="1070528"/>
    <lineage>
        <taxon>unclassified sequences</taxon>
        <taxon>metagenomes</taxon>
        <taxon>organismal metagenomes</taxon>
    </lineage>
</organism>
<protein>
    <submittedName>
        <fullName evidence="1">Uncharacterized protein</fullName>
    </submittedName>
</protein>
<accession>A0A6C0BK93</accession>
<dbReference type="EMBL" id="MN739164">
    <property type="protein sequence ID" value="QHS91828.1"/>
    <property type="molecule type" value="Genomic_DNA"/>
</dbReference>
<evidence type="ECO:0000313" key="1">
    <source>
        <dbReference type="EMBL" id="QHS91828.1"/>
    </source>
</evidence>
<reference evidence="1" key="1">
    <citation type="journal article" date="2020" name="Nature">
        <title>Giant virus diversity and host interactions through global metagenomics.</title>
        <authorList>
            <person name="Schulz F."/>
            <person name="Roux S."/>
            <person name="Paez-Espino D."/>
            <person name="Jungbluth S."/>
            <person name="Walsh D.A."/>
            <person name="Denef V.J."/>
            <person name="McMahon K.D."/>
            <person name="Konstantinidis K.T."/>
            <person name="Eloe-Fadrosh E.A."/>
            <person name="Kyrpides N.C."/>
            <person name="Woyke T."/>
        </authorList>
    </citation>
    <scope>NUCLEOTIDE SEQUENCE</scope>
    <source>
        <strain evidence="1">GVMAG-M-3300013006-15</strain>
    </source>
</reference>
<sequence length="164" mass="18562">MQRAKTIKRTKTIINTLGVTPAPSAQPLQPAPIQPLIQLSSPFDFVQSVEKGMDLFFASENKNTLTKPWIKLDRGLKIDRLKNYASEYPGLNEHEKGALTQTLLSGLDRGVLKTRIVINYNTETCKIEDIKGLIVSHTESGRTFKIEIPRATKRRSRTQEEKEE</sequence>